<dbReference type="RefSeq" id="WP_144322360.1">
    <property type="nucleotide sequence ID" value="NZ_CP040916.1"/>
</dbReference>
<reference evidence="3 4" key="1">
    <citation type="journal article" date="2019" name="J. Ind. Microbiol. Biotechnol.">
        <title>The complete genomic sequence of Streptomyces spectabilis NRRL-2792 and identification of secondary metabolite biosynthetic gene clusters.</title>
        <authorList>
            <person name="Sinha A."/>
            <person name="Phillips-Salemka S."/>
            <person name="Niraula T.A."/>
            <person name="Short K.A."/>
            <person name="Niraula N.P."/>
        </authorList>
    </citation>
    <scope>NUCLEOTIDE SEQUENCE [LARGE SCALE GENOMIC DNA]</scope>
    <source>
        <strain evidence="3 4">NRRL 2792</strain>
    </source>
</reference>
<feature type="domain" description="CN hydrolase" evidence="2">
    <location>
        <begin position="9"/>
        <end position="255"/>
    </location>
</feature>
<evidence type="ECO:0000259" key="2">
    <source>
        <dbReference type="PROSITE" id="PS50263"/>
    </source>
</evidence>
<dbReference type="CDD" id="cd07197">
    <property type="entry name" value="nitrilase"/>
    <property type="match status" value="1"/>
</dbReference>
<dbReference type="InterPro" id="IPR003010">
    <property type="entry name" value="C-N_Hydrolase"/>
</dbReference>
<dbReference type="Gene3D" id="3.60.110.10">
    <property type="entry name" value="Carbon-nitrogen hydrolase"/>
    <property type="match status" value="1"/>
</dbReference>
<keyword evidence="1 3" id="KW-0378">Hydrolase</keyword>
<organism evidence="3 4">
    <name type="scientific">Streptomyces spectabilis</name>
    <dbReference type="NCBI Taxonomy" id="68270"/>
    <lineage>
        <taxon>Bacteria</taxon>
        <taxon>Bacillati</taxon>
        <taxon>Actinomycetota</taxon>
        <taxon>Actinomycetes</taxon>
        <taxon>Kitasatosporales</taxon>
        <taxon>Streptomycetaceae</taxon>
        <taxon>Streptomyces</taxon>
    </lineage>
</organism>
<dbReference type="Pfam" id="PF00795">
    <property type="entry name" value="CN_hydrolase"/>
    <property type="match status" value="1"/>
</dbReference>
<proteinExistence type="predicted"/>
<dbReference type="GO" id="GO:0016811">
    <property type="term" value="F:hydrolase activity, acting on carbon-nitrogen (but not peptide) bonds, in linear amides"/>
    <property type="evidence" value="ECO:0007669"/>
    <property type="project" value="TreeGrafter"/>
</dbReference>
<evidence type="ECO:0000256" key="1">
    <source>
        <dbReference type="ARBA" id="ARBA00022801"/>
    </source>
</evidence>
<dbReference type="PROSITE" id="PS50263">
    <property type="entry name" value="CN_HYDROLASE"/>
    <property type="match status" value="1"/>
</dbReference>
<evidence type="ECO:0000313" key="4">
    <source>
        <dbReference type="Proteomes" id="UP000316806"/>
    </source>
</evidence>
<gene>
    <name evidence="3" type="ORF">FH965_35185</name>
</gene>
<dbReference type="PANTHER" id="PTHR43674">
    <property type="entry name" value="NITRILASE C965.09-RELATED"/>
    <property type="match status" value="1"/>
</dbReference>
<protein>
    <submittedName>
        <fullName evidence="3">Carbon-nitrogen hydrolase family protein</fullName>
    </submittedName>
</protein>
<dbReference type="AlphaFoldDB" id="A0A516RHM8"/>
<dbReference type="SUPFAM" id="SSF56317">
    <property type="entry name" value="Carbon-nitrogen hydrolase"/>
    <property type="match status" value="1"/>
</dbReference>
<accession>A0A516RHM8</accession>
<dbReference type="InterPro" id="IPR050345">
    <property type="entry name" value="Aliph_Amidase/BUP"/>
</dbReference>
<dbReference type="InterPro" id="IPR036526">
    <property type="entry name" value="C-N_Hydrolase_sf"/>
</dbReference>
<sequence>MSLFRGPATRLAAIQMWIEPGMREENQARAAKMLSVAAERKADLACLPGAFATGVNFPTLRADATPSDGPVVRFLADQARALGIHIAAGVLVSSGRDVFDAAVLLGPDGDTLGWYHRACVWSGEADYVSTGAPGAAIDTPIGRIGLLVGYDIRFPEASRQYLLQGVDLVVCAANLFAPYSHPVRSICRARAADNECALVLASGVGENRFAMMPYLGRSMIVDGLVQDAREDPEADVLAEAPAGARDTVIDAVVHLRQRRKLRAGLPFHDDVRSTWTTVHGPAAEGRDR</sequence>
<dbReference type="PANTHER" id="PTHR43674:SF16">
    <property type="entry name" value="CARBON-NITROGEN FAMILY, PUTATIVE (AFU_ORTHOLOGUE AFUA_5G02350)-RELATED"/>
    <property type="match status" value="1"/>
</dbReference>
<evidence type="ECO:0000313" key="3">
    <source>
        <dbReference type="EMBL" id="QDQ15157.1"/>
    </source>
</evidence>
<dbReference type="EMBL" id="CP040916">
    <property type="protein sequence ID" value="QDQ15157.1"/>
    <property type="molecule type" value="Genomic_DNA"/>
</dbReference>
<name>A0A516RHM8_STRST</name>
<dbReference type="Proteomes" id="UP000316806">
    <property type="component" value="Chromosome"/>
</dbReference>